<dbReference type="Pfam" id="PF09994">
    <property type="entry name" value="T6SS_Tle1-like_cat"/>
    <property type="match status" value="1"/>
</dbReference>
<dbReference type="InterPro" id="IPR029058">
    <property type="entry name" value="AB_hydrolase_fold"/>
</dbReference>
<organism evidence="3 4">
    <name type="scientific">Nocardioides aquaticus</name>
    <dbReference type="NCBI Taxonomy" id="160826"/>
    <lineage>
        <taxon>Bacteria</taxon>
        <taxon>Bacillati</taxon>
        <taxon>Actinomycetota</taxon>
        <taxon>Actinomycetes</taxon>
        <taxon>Propionibacteriales</taxon>
        <taxon>Nocardioidaceae</taxon>
        <taxon>Nocardioides</taxon>
    </lineage>
</organism>
<sequence>MTRLVVCCDGTWNTARKAAPTNVVRLHRALAAHGPDGVAQRGHYVEGVGTRPLERLVGGVFGLGLSANVQDAYAFLVEHFEPGDELFLVGFSRGAYTARSLAGLVRNVGVLRREHADRQDEAYALYRDRAEHPSGEVSTEFRARFSHESRVRAVGVWDTVGALGIPLGRLEAVRWVNRRWRFHDTALSRRVDAAFHAVAVDERRRPFVPTLWQDDPAAAAEGRRVEQVWFAGVHCDVGGGYPGHGLSDVALLWMADRLTECGLGLDPDALSPPGVDPDPLGPVHDSRTGVHRLTRPVTRALGAVAPGSELAASSAVERREQDPAYGANLGAYLARPDARVRPVRTRRDDASGQPR</sequence>
<feature type="region of interest" description="Disordered" evidence="1">
    <location>
        <begin position="336"/>
        <end position="355"/>
    </location>
</feature>
<dbReference type="Proteomes" id="UP000679307">
    <property type="component" value="Chromosome"/>
</dbReference>
<accession>A0ABX8EN59</accession>
<dbReference type="RefSeq" id="WP_214055663.1">
    <property type="nucleotide sequence ID" value="NZ_BAAAHS010000179.1"/>
</dbReference>
<keyword evidence="4" id="KW-1185">Reference proteome</keyword>
<feature type="domain" description="T6SS Phospholipase effector Tle1-like catalytic" evidence="2">
    <location>
        <begin position="3"/>
        <end position="256"/>
    </location>
</feature>
<reference evidence="3 4" key="1">
    <citation type="submission" date="2021-05" db="EMBL/GenBank/DDBJ databases">
        <title>Complete genome of Nocardioides aquaticus KCTC 9944T isolated from meromictic and hypersaline Ekho Lake, Antarctica.</title>
        <authorList>
            <person name="Hwang K."/>
            <person name="Kim K.M."/>
            <person name="Choe H."/>
        </authorList>
    </citation>
    <scope>NUCLEOTIDE SEQUENCE [LARGE SCALE GENOMIC DNA]</scope>
    <source>
        <strain evidence="3 4">KCTC 9944</strain>
    </source>
</reference>
<dbReference type="PANTHER" id="PTHR33840:SF1">
    <property type="entry name" value="TLE1 PHOSPHOLIPASE DOMAIN-CONTAINING PROTEIN"/>
    <property type="match status" value="1"/>
</dbReference>
<dbReference type="InterPro" id="IPR018712">
    <property type="entry name" value="Tle1-like_cat"/>
</dbReference>
<evidence type="ECO:0000259" key="2">
    <source>
        <dbReference type="Pfam" id="PF09994"/>
    </source>
</evidence>
<evidence type="ECO:0000256" key="1">
    <source>
        <dbReference type="SAM" id="MobiDB-lite"/>
    </source>
</evidence>
<dbReference type="SUPFAM" id="SSF53474">
    <property type="entry name" value="alpha/beta-Hydrolases"/>
    <property type="match status" value="1"/>
</dbReference>
<dbReference type="PANTHER" id="PTHR33840">
    <property type="match status" value="1"/>
</dbReference>
<proteinExistence type="predicted"/>
<evidence type="ECO:0000313" key="4">
    <source>
        <dbReference type="Proteomes" id="UP000679307"/>
    </source>
</evidence>
<protein>
    <recommendedName>
        <fullName evidence="2">T6SS Phospholipase effector Tle1-like catalytic domain-containing protein</fullName>
    </recommendedName>
</protein>
<name>A0ABX8EN59_9ACTN</name>
<evidence type="ECO:0000313" key="3">
    <source>
        <dbReference type="EMBL" id="QVT80043.1"/>
    </source>
</evidence>
<gene>
    <name evidence="3" type="ORF">ENKNEFLB_02434</name>
</gene>
<dbReference type="EMBL" id="CP075371">
    <property type="protein sequence ID" value="QVT80043.1"/>
    <property type="molecule type" value="Genomic_DNA"/>
</dbReference>